<organism evidence="1 2">
    <name type="scientific">Linum tenue</name>
    <dbReference type="NCBI Taxonomy" id="586396"/>
    <lineage>
        <taxon>Eukaryota</taxon>
        <taxon>Viridiplantae</taxon>
        <taxon>Streptophyta</taxon>
        <taxon>Embryophyta</taxon>
        <taxon>Tracheophyta</taxon>
        <taxon>Spermatophyta</taxon>
        <taxon>Magnoliopsida</taxon>
        <taxon>eudicotyledons</taxon>
        <taxon>Gunneridae</taxon>
        <taxon>Pentapetalae</taxon>
        <taxon>rosids</taxon>
        <taxon>fabids</taxon>
        <taxon>Malpighiales</taxon>
        <taxon>Linaceae</taxon>
        <taxon>Linum</taxon>
    </lineage>
</organism>
<sequence length="94" mass="10435">MCRAASRAGYLLAVRGRHGEISDARLLRRAEAASQHQQEVLVRYYQGQGRPSVGPPHQPYPGYVSACSLQLCLGCQYLQVPWSCLFSLVCDEPI</sequence>
<keyword evidence="2" id="KW-1185">Reference proteome</keyword>
<dbReference type="Proteomes" id="UP001154282">
    <property type="component" value="Unassembled WGS sequence"/>
</dbReference>
<name>A0AAV0KJM2_9ROSI</name>
<gene>
    <name evidence="1" type="ORF">LITE_LOCUS18949</name>
</gene>
<accession>A0AAV0KJM2</accession>
<dbReference type="AlphaFoldDB" id="A0AAV0KJM2"/>
<evidence type="ECO:0000313" key="2">
    <source>
        <dbReference type="Proteomes" id="UP001154282"/>
    </source>
</evidence>
<protein>
    <submittedName>
        <fullName evidence="1">Uncharacterized protein</fullName>
    </submittedName>
</protein>
<evidence type="ECO:0000313" key="1">
    <source>
        <dbReference type="EMBL" id="CAI0421877.1"/>
    </source>
</evidence>
<comment type="caution">
    <text evidence="1">The sequence shown here is derived from an EMBL/GenBank/DDBJ whole genome shotgun (WGS) entry which is preliminary data.</text>
</comment>
<reference evidence="1" key="1">
    <citation type="submission" date="2022-08" db="EMBL/GenBank/DDBJ databases">
        <authorList>
            <person name="Gutierrez-Valencia J."/>
        </authorList>
    </citation>
    <scope>NUCLEOTIDE SEQUENCE</scope>
</reference>
<dbReference type="EMBL" id="CAMGYJ010000005">
    <property type="protein sequence ID" value="CAI0421877.1"/>
    <property type="molecule type" value="Genomic_DNA"/>
</dbReference>
<proteinExistence type="predicted"/>